<dbReference type="InterPro" id="IPR003582">
    <property type="entry name" value="ShKT_dom"/>
</dbReference>
<accession>A0A481SMI0</accession>
<evidence type="ECO:0000256" key="2">
    <source>
        <dbReference type="SAM" id="MobiDB-lite"/>
    </source>
</evidence>
<evidence type="ECO:0000256" key="1">
    <source>
        <dbReference type="PROSITE-ProRule" id="PRU01005"/>
    </source>
</evidence>
<feature type="signal peptide" evidence="3">
    <location>
        <begin position="1"/>
        <end position="22"/>
    </location>
</feature>
<keyword evidence="3" id="KW-0732">Signal</keyword>
<dbReference type="PROSITE" id="PS51670">
    <property type="entry name" value="SHKT"/>
    <property type="match status" value="1"/>
</dbReference>
<proteinExistence type="evidence at transcript level"/>
<evidence type="ECO:0000313" key="5">
    <source>
        <dbReference type="EMBL" id="QBH70075.1"/>
    </source>
</evidence>
<evidence type="ECO:0000256" key="3">
    <source>
        <dbReference type="SAM" id="SignalP"/>
    </source>
</evidence>
<protein>
    <submittedName>
        <fullName evidence="5">ShKL8</fullName>
    </submittedName>
</protein>
<sequence length="99" mass="9969">MRAVLAACCLFAVYLLFRSGDAKATGDAAPPLPPGAAAPPPPPGAAAPGSGGPCDDTDDMCGEWISFCGNALHEYVQINCNGTCDVCQTGAGDEPPPFE</sequence>
<feature type="chain" id="PRO_5019729120" evidence="3">
    <location>
        <begin position="23"/>
        <end position="99"/>
    </location>
</feature>
<comment type="caution">
    <text evidence="1">Lacks conserved residue(s) required for the propagation of feature annotation.</text>
</comment>
<dbReference type="AlphaFoldDB" id="A0A481SMI0"/>
<dbReference type="Pfam" id="PF01549">
    <property type="entry name" value="ShK"/>
    <property type="match status" value="1"/>
</dbReference>
<feature type="compositionally biased region" description="Pro residues" evidence="2">
    <location>
        <begin position="30"/>
        <end position="45"/>
    </location>
</feature>
<dbReference type="EMBL" id="MK387109">
    <property type="protein sequence ID" value="QBH70075.1"/>
    <property type="molecule type" value="mRNA"/>
</dbReference>
<reference evidence="5" key="1">
    <citation type="journal article" date="2019" name="Toxins">
        <title>A Recurrent Motif: Diversity and Evolution of ShKT Domain Containing Proteins in the Vampire Snail Cumia reticulata.</title>
        <authorList>
            <person name="Gerdol M."/>
            <person name="Cervelli M."/>
            <person name="Mariottini P."/>
            <person name="Oliverio M."/>
            <person name="Dutertre S."/>
            <person name="Modica M.V."/>
        </authorList>
    </citation>
    <scope>NUCLEOTIDE SEQUENCE</scope>
</reference>
<feature type="domain" description="ShKT" evidence="4">
    <location>
        <begin position="54"/>
        <end position="87"/>
    </location>
</feature>
<evidence type="ECO:0000259" key="4">
    <source>
        <dbReference type="PROSITE" id="PS51670"/>
    </source>
</evidence>
<name>A0A481SMI0_9CAEN</name>
<organism evidence="5">
    <name type="scientific">Colubraria reticulata</name>
    <dbReference type="NCBI Taxonomy" id="604273"/>
    <lineage>
        <taxon>Eukaryota</taxon>
        <taxon>Metazoa</taxon>
        <taxon>Spiralia</taxon>
        <taxon>Lophotrochozoa</taxon>
        <taxon>Mollusca</taxon>
        <taxon>Gastropoda</taxon>
        <taxon>Caenogastropoda</taxon>
        <taxon>Neogastropoda</taxon>
        <taxon>Buccinoidea</taxon>
        <taxon>Buccinidae</taxon>
        <taxon>Colubraria</taxon>
    </lineage>
</organism>
<feature type="region of interest" description="Disordered" evidence="2">
    <location>
        <begin position="24"/>
        <end position="54"/>
    </location>
</feature>